<gene>
    <name evidence="1" type="ORF">CBM2589_B190146</name>
</gene>
<dbReference type="EMBL" id="OFSP01000011">
    <property type="protein sequence ID" value="SOY47592.1"/>
    <property type="molecule type" value="Genomic_DNA"/>
</dbReference>
<dbReference type="Proteomes" id="UP000256297">
    <property type="component" value="Chromosome CBM2589_b"/>
</dbReference>
<accession>A0A975ZZL4</accession>
<reference evidence="1 2" key="1">
    <citation type="submission" date="2018-01" db="EMBL/GenBank/DDBJ databases">
        <authorList>
            <person name="Clerissi C."/>
        </authorList>
    </citation>
    <scope>NUCLEOTIDE SEQUENCE [LARGE SCALE GENOMIC DNA]</scope>
    <source>
        <strain evidence="1">Cupriavidus taiwanensis STM 3521</strain>
    </source>
</reference>
<protein>
    <submittedName>
        <fullName evidence="1">Uncharacterized protein</fullName>
    </submittedName>
</protein>
<dbReference type="AlphaFoldDB" id="A0A975ZZL4"/>
<evidence type="ECO:0000313" key="2">
    <source>
        <dbReference type="Proteomes" id="UP000256297"/>
    </source>
</evidence>
<proteinExistence type="predicted"/>
<name>A0A975ZZL4_9BURK</name>
<sequence>MVGNDKFLTRRTLCCLYDNSVTSSNLLEPGLRQGKGGRVRLGRARIKTAVNCATT</sequence>
<organism evidence="1 2">
    <name type="scientific">Cupriavidus taiwanensis</name>
    <dbReference type="NCBI Taxonomy" id="164546"/>
    <lineage>
        <taxon>Bacteria</taxon>
        <taxon>Pseudomonadati</taxon>
        <taxon>Pseudomonadota</taxon>
        <taxon>Betaproteobacteria</taxon>
        <taxon>Burkholderiales</taxon>
        <taxon>Burkholderiaceae</taxon>
        <taxon>Cupriavidus</taxon>
    </lineage>
</organism>
<comment type="caution">
    <text evidence="1">The sequence shown here is derived from an EMBL/GenBank/DDBJ whole genome shotgun (WGS) entry which is preliminary data.</text>
</comment>
<evidence type="ECO:0000313" key="1">
    <source>
        <dbReference type="EMBL" id="SOY47592.1"/>
    </source>
</evidence>